<dbReference type="GO" id="GO:0031490">
    <property type="term" value="F:chromatin DNA binding"/>
    <property type="evidence" value="ECO:0007669"/>
    <property type="project" value="TreeGrafter"/>
</dbReference>
<feature type="region of interest" description="Disordered" evidence="1">
    <location>
        <begin position="154"/>
        <end position="182"/>
    </location>
</feature>
<reference evidence="2 3" key="1">
    <citation type="submission" date="2019-02" db="EMBL/GenBank/DDBJ databases">
        <title>Genome sequencing of the rare red list fungi Antrodiella citrinella (Flaviporus citrinellus).</title>
        <authorList>
            <person name="Buettner E."/>
            <person name="Kellner H."/>
        </authorList>
    </citation>
    <scope>NUCLEOTIDE SEQUENCE [LARGE SCALE GENOMIC DNA]</scope>
    <source>
        <strain evidence="2 3">DSM 108506</strain>
    </source>
</reference>
<sequence>MALNWAMLSPDRAPIPLPDELIIRTVDVGVDLTVTIPNAPPTGSVTSGGSGGAKKMKEMGRLFLTDQRLIFVADASQRKPTFESLSIPLTSLLSSKFEQPLLGSNYLVLDIKPATAGGLKDGTRAEIRMKEKGIFEFASTLDKTRERAVYMKRQQADEEEGLPTYSTPAGTPGLEAGPSSDIVPRTLRTPMFNAGPDIRAANPYGEIHTWDPVRLTHVIWCPDTIS</sequence>
<dbReference type="GO" id="GO:0005634">
    <property type="term" value="C:nucleus"/>
    <property type="evidence" value="ECO:0007669"/>
    <property type="project" value="TreeGrafter"/>
</dbReference>
<dbReference type="InterPro" id="IPR044852">
    <property type="entry name" value="WBP2-like"/>
</dbReference>
<proteinExistence type="predicted"/>
<comment type="caution">
    <text evidence="2">The sequence shown here is derived from an EMBL/GenBank/DDBJ whole genome shotgun (WGS) entry which is preliminary data.</text>
</comment>
<evidence type="ECO:0000256" key="1">
    <source>
        <dbReference type="SAM" id="MobiDB-lite"/>
    </source>
</evidence>
<gene>
    <name evidence="2" type="ORF">EUX98_g9470</name>
</gene>
<dbReference type="CDD" id="cd13214">
    <property type="entry name" value="PH-GRAM_WBP2"/>
    <property type="match status" value="1"/>
</dbReference>
<dbReference type="OrthoDB" id="1259151at2759"/>
<name>A0A4S4LSM8_9APHY</name>
<dbReference type="EMBL" id="SGPM01000823">
    <property type="protein sequence ID" value="THH15426.1"/>
    <property type="molecule type" value="Genomic_DNA"/>
</dbReference>
<dbReference type="Proteomes" id="UP000308730">
    <property type="component" value="Unassembled WGS sequence"/>
</dbReference>
<organism evidence="2 3">
    <name type="scientific">Antrodiella citrinella</name>
    <dbReference type="NCBI Taxonomy" id="2447956"/>
    <lineage>
        <taxon>Eukaryota</taxon>
        <taxon>Fungi</taxon>
        <taxon>Dikarya</taxon>
        <taxon>Basidiomycota</taxon>
        <taxon>Agaricomycotina</taxon>
        <taxon>Agaricomycetes</taxon>
        <taxon>Polyporales</taxon>
        <taxon>Steccherinaceae</taxon>
        <taxon>Antrodiella</taxon>
    </lineage>
</organism>
<dbReference type="PANTHER" id="PTHR31606">
    <property type="entry name" value="WW DOMAIN BINDING PROTEIN 2, ISOFORM E"/>
    <property type="match status" value="1"/>
</dbReference>
<evidence type="ECO:0000313" key="3">
    <source>
        <dbReference type="Proteomes" id="UP000308730"/>
    </source>
</evidence>
<protein>
    <recommendedName>
        <fullName evidence="4">GRAM domain-containing protein</fullName>
    </recommendedName>
</protein>
<keyword evidence="3" id="KW-1185">Reference proteome</keyword>
<evidence type="ECO:0008006" key="4">
    <source>
        <dbReference type="Google" id="ProtNLM"/>
    </source>
</evidence>
<dbReference type="SUPFAM" id="SSF50729">
    <property type="entry name" value="PH domain-like"/>
    <property type="match status" value="1"/>
</dbReference>
<dbReference type="PANTHER" id="PTHR31606:SF1">
    <property type="entry name" value="WW DOMAIN BINDING PROTEIN 2, ISOFORM E"/>
    <property type="match status" value="1"/>
</dbReference>
<evidence type="ECO:0000313" key="2">
    <source>
        <dbReference type="EMBL" id="THH15426.1"/>
    </source>
</evidence>
<accession>A0A4S4LSM8</accession>
<dbReference type="AlphaFoldDB" id="A0A4S4LSM8"/>
<dbReference type="GO" id="GO:0003713">
    <property type="term" value="F:transcription coactivator activity"/>
    <property type="evidence" value="ECO:0007669"/>
    <property type="project" value="InterPro"/>
</dbReference>